<feature type="region of interest" description="Disordered" evidence="1">
    <location>
        <begin position="253"/>
        <end position="308"/>
    </location>
</feature>
<dbReference type="eggNOG" id="ENOG502RZ2P">
    <property type="taxonomic scope" value="Eukaryota"/>
</dbReference>
<organism evidence="2 3">
    <name type="scientific">Mucor circinelloides f. circinelloides (strain 1006PhL)</name>
    <name type="common">Mucormycosis agent</name>
    <name type="synonym">Calyptromyces circinelloides</name>
    <dbReference type="NCBI Taxonomy" id="1220926"/>
    <lineage>
        <taxon>Eukaryota</taxon>
        <taxon>Fungi</taxon>
        <taxon>Fungi incertae sedis</taxon>
        <taxon>Mucoromycota</taxon>
        <taxon>Mucoromycotina</taxon>
        <taxon>Mucoromycetes</taxon>
        <taxon>Mucorales</taxon>
        <taxon>Mucorineae</taxon>
        <taxon>Mucoraceae</taxon>
        <taxon>Mucor</taxon>
    </lineage>
</organism>
<feature type="region of interest" description="Disordered" evidence="1">
    <location>
        <begin position="1"/>
        <end position="24"/>
    </location>
</feature>
<reference evidence="3" key="1">
    <citation type="submission" date="2013-05" db="EMBL/GenBank/DDBJ databases">
        <title>The Genome sequence of Mucor circinelloides f. circinelloides 1006PhL.</title>
        <authorList>
            <consortium name="The Broad Institute Genomics Platform"/>
            <person name="Cuomo C."/>
            <person name="Earl A."/>
            <person name="Findley K."/>
            <person name="Lee S.C."/>
            <person name="Walker B."/>
            <person name="Young S."/>
            <person name="Zeng Q."/>
            <person name="Gargeya S."/>
            <person name="Fitzgerald M."/>
            <person name="Haas B."/>
            <person name="Abouelleil A."/>
            <person name="Allen A.W."/>
            <person name="Alvarado L."/>
            <person name="Arachchi H.M."/>
            <person name="Berlin A.M."/>
            <person name="Chapman S.B."/>
            <person name="Gainer-Dewar J."/>
            <person name="Goldberg J."/>
            <person name="Griggs A."/>
            <person name="Gujja S."/>
            <person name="Hansen M."/>
            <person name="Howarth C."/>
            <person name="Imamovic A."/>
            <person name="Ireland A."/>
            <person name="Larimer J."/>
            <person name="McCowan C."/>
            <person name="Murphy C."/>
            <person name="Pearson M."/>
            <person name="Poon T.W."/>
            <person name="Priest M."/>
            <person name="Roberts A."/>
            <person name="Saif S."/>
            <person name="Shea T."/>
            <person name="Sisk P."/>
            <person name="Sykes S."/>
            <person name="Wortman J."/>
            <person name="Nusbaum C."/>
            <person name="Birren B."/>
        </authorList>
    </citation>
    <scope>NUCLEOTIDE SEQUENCE [LARGE SCALE GENOMIC DNA]</scope>
    <source>
        <strain evidence="3">1006PhL</strain>
    </source>
</reference>
<dbReference type="InParanoid" id="S2JC93"/>
<dbReference type="AlphaFoldDB" id="S2JC93"/>
<feature type="compositionally biased region" description="Polar residues" evidence="1">
    <location>
        <begin position="269"/>
        <end position="281"/>
    </location>
</feature>
<dbReference type="VEuPathDB" id="FungiDB:HMPREF1544_05800"/>
<name>S2JC93_MUCC1</name>
<accession>S2JC93</accession>
<feature type="compositionally biased region" description="Polar residues" evidence="1">
    <location>
        <begin position="391"/>
        <end position="415"/>
    </location>
</feature>
<dbReference type="STRING" id="1220926.S2JC93"/>
<evidence type="ECO:0000313" key="2">
    <source>
        <dbReference type="EMBL" id="EPB87374.1"/>
    </source>
</evidence>
<dbReference type="Proteomes" id="UP000014254">
    <property type="component" value="Unassembled WGS sequence"/>
</dbReference>
<evidence type="ECO:0000313" key="3">
    <source>
        <dbReference type="Proteomes" id="UP000014254"/>
    </source>
</evidence>
<gene>
    <name evidence="2" type="ORF">HMPREF1544_05800</name>
</gene>
<keyword evidence="3" id="KW-1185">Reference proteome</keyword>
<protein>
    <recommendedName>
        <fullName evidence="4">FAR1 domain-containing protein</fullName>
    </recommendedName>
</protein>
<sequence length="688" mass="78562">MTKKSLQSAAATTASHGGNLTPQQQNEQALLLEPFYERLIGMNFDQSAIAIERCRDLCAEYGFTVKQEASTHRNIYVYCSREGLPDSLRNPKSNPQRKRPSKRCDCRWRVVLYENESSKWEFRKSLNPEAGKHNHELMRPEEIERSWPKEVTDLICELARLRMTTQDIRGRVRDQFPNIHWNERRFYNRLSEERQKIKLRDSIDRTHQLSDLWSKVCMATAGNDDLFQFVKQELVMLFQSICETVQIDPQTFPAPYIYRNDNDNDRASESSTMEPPYNNTYERPEIRRSSSRSSTTTAIAGKGDSTPKGYISVEIPKQLYYIKIHNQRQLHETQLLKTQHRTRTLSEDQSAGEPLRKQARKGKGRQLMYNEDSRLPPDTTMQHDSLPLMGHSSSPYPTNSQRPPSMNQSRHQPQLQQPATAFGYSYENNLGLDTSLTGYVNPSFQNNYTMATNSPSTPGFNASDMSFTFDPQQHSPIGRNSADSSNSNNNNNTNSGNEPTIHPALHSNPMSSHHHHQQQQQQQQQPHRGGSITPPTVQQQQQQQQTPQPPPTPTANNAGNGSNQAMYAIPPSGNKAQIGIPPNAGATSMISRSILPSVEQQPYHPQQQQQGLFMRQSPPQQQAQHHPHHPHHHSMQQPPTPTTSHHHHASPTGSMLPLYQQQQQQQQQTQQQHHQSHHHPQQSSEPRN</sequence>
<dbReference type="OMA" id="CMATAGN"/>
<evidence type="ECO:0008006" key="4">
    <source>
        <dbReference type="Google" id="ProtNLM"/>
    </source>
</evidence>
<feature type="compositionally biased region" description="Low complexity" evidence="1">
    <location>
        <begin position="533"/>
        <end position="546"/>
    </location>
</feature>
<proteinExistence type="predicted"/>
<feature type="compositionally biased region" description="Low complexity" evidence="1">
    <location>
        <begin position="480"/>
        <end position="497"/>
    </location>
</feature>
<evidence type="ECO:0000256" key="1">
    <source>
        <dbReference type="SAM" id="MobiDB-lite"/>
    </source>
</evidence>
<feature type="region of interest" description="Disordered" evidence="1">
    <location>
        <begin position="333"/>
        <end position="415"/>
    </location>
</feature>
<feature type="region of interest" description="Disordered" evidence="1">
    <location>
        <begin position="599"/>
        <end position="688"/>
    </location>
</feature>
<feature type="compositionally biased region" description="Low complexity" evidence="1">
    <location>
        <begin position="600"/>
        <end position="624"/>
    </location>
</feature>
<feature type="compositionally biased region" description="Low complexity" evidence="1">
    <location>
        <begin position="660"/>
        <end position="673"/>
    </location>
</feature>
<feature type="compositionally biased region" description="Polar residues" evidence="1">
    <location>
        <begin position="450"/>
        <end position="475"/>
    </location>
</feature>
<dbReference type="EMBL" id="KE123969">
    <property type="protein sequence ID" value="EPB87374.1"/>
    <property type="molecule type" value="Genomic_DNA"/>
</dbReference>
<dbReference type="OrthoDB" id="5573160at2759"/>
<feature type="compositionally biased region" description="Polar residues" evidence="1">
    <location>
        <begin position="555"/>
        <end position="565"/>
    </location>
</feature>
<feature type="region of interest" description="Disordered" evidence="1">
    <location>
        <begin position="450"/>
        <end position="584"/>
    </location>
</feature>
<feature type="compositionally biased region" description="Basic residues" evidence="1">
    <location>
        <begin position="625"/>
        <end position="634"/>
    </location>
</feature>